<dbReference type="HOGENOM" id="CLU_1015020_0_0_11"/>
<evidence type="ECO:0000313" key="2">
    <source>
        <dbReference type="Proteomes" id="UP000008190"/>
    </source>
</evidence>
<dbReference type="RefSeq" id="WP_014353226.1">
    <property type="nucleotide sequence ID" value="NC_016887.1"/>
</dbReference>
<name>H6R468_NOCCG</name>
<organism evidence="1 2">
    <name type="scientific">Nocardia cyriacigeorgica (strain GUH-2)</name>
    <dbReference type="NCBI Taxonomy" id="1127134"/>
    <lineage>
        <taxon>Bacteria</taxon>
        <taxon>Bacillati</taxon>
        <taxon>Actinomycetota</taxon>
        <taxon>Actinomycetes</taxon>
        <taxon>Mycobacteriales</taxon>
        <taxon>Nocardiaceae</taxon>
        <taxon>Nocardia</taxon>
    </lineage>
</organism>
<dbReference type="Proteomes" id="UP000008190">
    <property type="component" value="Chromosome"/>
</dbReference>
<gene>
    <name evidence="1" type="ordered locus">NOCYR_5031</name>
</gene>
<dbReference type="KEGG" id="ncy:NOCYR_5031"/>
<dbReference type="AlphaFoldDB" id="H6R468"/>
<keyword evidence="2" id="KW-1185">Reference proteome</keyword>
<proteinExistence type="predicted"/>
<dbReference type="eggNOG" id="ENOG502ZBNB">
    <property type="taxonomic scope" value="Bacteria"/>
</dbReference>
<reference evidence="1 2" key="1">
    <citation type="journal article" date="2012" name="J. Bacteriol.">
        <title>Genome sequence of the human- and animal-pathogenic strain Nocardia cyriacigeorgica GUH-2.</title>
        <authorList>
            <person name="Zoropogui A."/>
            <person name="Pujic P."/>
            <person name="Normand P."/>
            <person name="Barbe V."/>
            <person name="Beaman B."/>
            <person name="Beaman L."/>
            <person name="Boiron P."/>
            <person name="Colinon C."/>
            <person name="Deredjian A."/>
            <person name="Graindorge A."/>
            <person name="Mangenot S."/>
            <person name="Nazaret S."/>
            <person name="Neto M."/>
            <person name="Petit S."/>
            <person name="Roche D."/>
            <person name="Vallenet D."/>
            <person name="Rodriguez-Nava V."/>
            <person name="Richard Y."/>
            <person name="Cournoyer B."/>
            <person name="Blaha D."/>
        </authorList>
    </citation>
    <scope>NUCLEOTIDE SEQUENCE [LARGE SCALE GENOMIC DNA]</scope>
    <source>
        <strain evidence="1 2">GUH-2</strain>
    </source>
</reference>
<sequence length="274" mass="29888">MASVILTSECFIAVYGTLRRHPWNKLGQPGEDAYSLFNKYAEALNWSDSAALAVGEADRPRGYAGVLWGMNDAGGAWPSGESSCDDHVLWVQTSLAQPYEQPWIPIAQLNLCAEKTLQRVGTLSLAGVQMMFPLGYELIHQPHTWGALAMSDPNARTDLRVEIEGGEDDTFVGRANDLVGELNSSCEITGLMFDDAVTSDSSDYLLTEPSEMSRNVWLGNSAGRIETRVSVPELSFDVSSYIITQLARSSQVVGLSNPVLITIRREGGLRSRGL</sequence>
<protein>
    <submittedName>
        <fullName evidence="1">Uncharacterized protein</fullName>
    </submittedName>
</protein>
<dbReference type="OrthoDB" id="4306290at2"/>
<evidence type="ECO:0000313" key="1">
    <source>
        <dbReference type="EMBL" id="CCF65782.1"/>
    </source>
</evidence>
<dbReference type="EMBL" id="FO082843">
    <property type="protein sequence ID" value="CCF65782.1"/>
    <property type="molecule type" value="Genomic_DNA"/>
</dbReference>
<accession>H6R468</accession>
<dbReference type="STRING" id="1127134.NOCYR_5031"/>